<name>A0AAW8F9I5_9ACTN</name>
<organism evidence="2 3">
    <name type="scientific">Streptomyces canus</name>
    <dbReference type="NCBI Taxonomy" id="58343"/>
    <lineage>
        <taxon>Bacteria</taxon>
        <taxon>Bacillati</taxon>
        <taxon>Actinomycetota</taxon>
        <taxon>Actinomycetes</taxon>
        <taxon>Kitasatosporales</taxon>
        <taxon>Streptomycetaceae</taxon>
        <taxon>Streptomyces</taxon>
        <taxon>Streptomyces aurantiacus group</taxon>
    </lineage>
</organism>
<feature type="compositionally biased region" description="Low complexity" evidence="1">
    <location>
        <begin position="67"/>
        <end position="84"/>
    </location>
</feature>
<accession>A0AAW8F9I5</accession>
<sequence>MVTGWARVSAVSGGACVPWALPDSGVADAGEDVRASCSVGRPRSTAQGAGGQALSVLAYRTSGTGTPSASKGSSVPSASKPARS</sequence>
<evidence type="ECO:0008006" key="4">
    <source>
        <dbReference type="Google" id="ProtNLM"/>
    </source>
</evidence>
<reference evidence="2" key="1">
    <citation type="submission" date="2023-07" db="EMBL/GenBank/DDBJ databases">
        <title>Comparative genomics of wheat-associated soil bacteria to identify genetic determinants of phenazine resistance.</title>
        <authorList>
            <person name="Mouncey N."/>
        </authorList>
    </citation>
    <scope>NUCLEOTIDE SEQUENCE</scope>
    <source>
        <strain evidence="2">V4I22</strain>
    </source>
</reference>
<proteinExistence type="predicted"/>
<gene>
    <name evidence="2" type="ORF">QFZ22_002477</name>
</gene>
<dbReference type="EMBL" id="JAUSZV010000005">
    <property type="protein sequence ID" value="MDQ0906492.1"/>
    <property type="molecule type" value="Genomic_DNA"/>
</dbReference>
<feature type="region of interest" description="Disordered" evidence="1">
    <location>
        <begin position="60"/>
        <end position="84"/>
    </location>
</feature>
<dbReference type="AlphaFoldDB" id="A0AAW8F9I5"/>
<evidence type="ECO:0000313" key="3">
    <source>
        <dbReference type="Proteomes" id="UP001234216"/>
    </source>
</evidence>
<comment type="caution">
    <text evidence="2">The sequence shown here is derived from an EMBL/GenBank/DDBJ whole genome shotgun (WGS) entry which is preliminary data.</text>
</comment>
<evidence type="ECO:0000256" key="1">
    <source>
        <dbReference type="SAM" id="MobiDB-lite"/>
    </source>
</evidence>
<evidence type="ECO:0000313" key="2">
    <source>
        <dbReference type="EMBL" id="MDQ0906492.1"/>
    </source>
</evidence>
<dbReference type="Proteomes" id="UP001234216">
    <property type="component" value="Unassembled WGS sequence"/>
</dbReference>
<protein>
    <recommendedName>
        <fullName evidence="4">Secreted protein</fullName>
    </recommendedName>
</protein>